<evidence type="ECO:0000256" key="3">
    <source>
        <dbReference type="ARBA" id="ARBA00022517"/>
    </source>
</evidence>
<keyword evidence="5 6" id="KW-0539">Nucleus</keyword>
<comment type="subunit">
    <text evidence="6">Associates with 90S and pre-40S pre-ribosomal particles.</text>
</comment>
<feature type="coiled-coil region" evidence="7">
    <location>
        <begin position="194"/>
        <end position="254"/>
    </location>
</feature>
<dbReference type="PANTHER" id="PTHR21738:SF0">
    <property type="entry name" value="RIBOSOMAL RNA PROCESSING PROTEIN 36 HOMOLOG"/>
    <property type="match status" value="1"/>
</dbReference>
<feature type="compositionally biased region" description="Basic residues" evidence="8">
    <location>
        <begin position="12"/>
        <end position="25"/>
    </location>
</feature>
<accession>A0A6J1SLA2</accession>
<dbReference type="KEGG" id="foc:113207664"/>
<keyword evidence="6" id="KW-0687">Ribonucleoprotein</keyword>
<keyword evidence="4 6" id="KW-0698">rRNA processing</keyword>
<dbReference type="OrthoDB" id="448446at2759"/>
<dbReference type="PANTHER" id="PTHR21738">
    <property type="entry name" value="RIBOSOMAL RNA PROCESSING PROTEIN 36 HOMOLOG"/>
    <property type="match status" value="1"/>
</dbReference>
<dbReference type="Proteomes" id="UP000504606">
    <property type="component" value="Unplaced"/>
</dbReference>
<gene>
    <name evidence="10" type="primary">LOC113207664</name>
</gene>
<reference evidence="10" key="1">
    <citation type="submission" date="2025-08" db="UniProtKB">
        <authorList>
            <consortium name="RefSeq"/>
        </authorList>
    </citation>
    <scope>IDENTIFICATION</scope>
    <source>
        <tissue evidence="10">Whole organism</tissue>
    </source>
</reference>
<evidence type="ECO:0000313" key="9">
    <source>
        <dbReference type="Proteomes" id="UP000504606"/>
    </source>
</evidence>
<evidence type="ECO:0000256" key="8">
    <source>
        <dbReference type="SAM" id="MobiDB-lite"/>
    </source>
</evidence>
<comment type="function">
    <text evidence="6">Component of the 90S pre-ribosome involved in the maturation of rRNAs. Required for early cleavages of the pre-RNAs in the 40S ribosomal subunit maturation pathway.</text>
</comment>
<evidence type="ECO:0000256" key="7">
    <source>
        <dbReference type="SAM" id="Coils"/>
    </source>
</evidence>
<keyword evidence="7" id="KW-0175">Coiled coil</keyword>
<proteinExistence type="inferred from homology"/>
<evidence type="ECO:0000313" key="10">
    <source>
        <dbReference type="RefSeq" id="XP_026280100.2"/>
    </source>
</evidence>
<dbReference type="Pfam" id="PF06102">
    <property type="entry name" value="RRP36"/>
    <property type="match status" value="1"/>
</dbReference>
<feature type="compositionally biased region" description="Basic residues" evidence="8">
    <location>
        <begin position="265"/>
        <end position="277"/>
    </location>
</feature>
<evidence type="ECO:0000256" key="6">
    <source>
        <dbReference type="RuleBase" id="RU368027"/>
    </source>
</evidence>
<feature type="region of interest" description="Disordered" evidence="8">
    <location>
        <begin position="1"/>
        <end position="29"/>
    </location>
</feature>
<evidence type="ECO:0000256" key="1">
    <source>
        <dbReference type="ARBA" id="ARBA00004604"/>
    </source>
</evidence>
<feature type="region of interest" description="Disordered" evidence="8">
    <location>
        <begin position="265"/>
        <end position="284"/>
    </location>
</feature>
<dbReference type="AlphaFoldDB" id="A0A6J1SLA2"/>
<organism evidence="9 10">
    <name type="scientific">Frankliniella occidentalis</name>
    <name type="common">Western flower thrips</name>
    <name type="synonym">Euthrips occidentalis</name>
    <dbReference type="NCBI Taxonomy" id="133901"/>
    <lineage>
        <taxon>Eukaryota</taxon>
        <taxon>Metazoa</taxon>
        <taxon>Ecdysozoa</taxon>
        <taxon>Arthropoda</taxon>
        <taxon>Hexapoda</taxon>
        <taxon>Insecta</taxon>
        <taxon>Pterygota</taxon>
        <taxon>Neoptera</taxon>
        <taxon>Paraneoptera</taxon>
        <taxon>Thysanoptera</taxon>
        <taxon>Terebrantia</taxon>
        <taxon>Thripoidea</taxon>
        <taxon>Thripidae</taxon>
        <taxon>Frankliniella</taxon>
    </lineage>
</organism>
<keyword evidence="9" id="KW-1185">Reference proteome</keyword>
<evidence type="ECO:0000256" key="4">
    <source>
        <dbReference type="ARBA" id="ARBA00022552"/>
    </source>
</evidence>
<evidence type="ECO:0000256" key="2">
    <source>
        <dbReference type="ARBA" id="ARBA00009418"/>
    </source>
</evidence>
<dbReference type="RefSeq" id="XP_026280100.2">
    <property type="nucleotide sequence ID" value="XM_026424315.2"/>
</dbReference>
<keyword evidence="3 6" id="KW-0690">Ribosome biogenesis</keyword>
<dbReference type="GO" id="GO:0000462">
    <property type="term" value="P:maturation of SSU-rRNA from tricistronic rRNA transcript (SSU-rRNA, 5.8S rRNA, LSU-rRNA)"/>
    <property type="evidence" value="ECO:0007669"/>
    <property type="project" value="TreeGrafter"/>
</dbReference>
<dbReference type="GO" id="GO:0005730">
    <property type="term" value="C:nucleolus"/>
    <property type="evidence" value="ECO:0007669"/>
    <property type="project" value="UniProtKB-SubCell"/>
</dbReference>
<comment type="subcellular location">
    <subcellularLocation>
        <location evidence="1 6">Nucleus</location>
        <location evidence="1 6">Nucleolus</location>
    </subcellularLocation>
</comment>
<dbReference type="InterPro" id="IPR009292">
    <property type="entry name" value="RRP36"/>
</dbReference>
<dbReference type="GeneID" id="113207664"/>
<evidence type="ECO:0000256" key="5">
    <source>
        <dbReference type="ARBA" id="ARBA00023242"/>
    </source>
</evidence>
<name>A0A6J1SLA2_FRAOC</name>
<sequence>MKYEKLNQQQNRRQKQKKARRRRRRENQSESRSFVRNYLILCHQYSERICLIMDVHSEEIIEDEERTKIRQELSSMSFEELQKLKEKLGTKVYNEAMFGKTQAKRKVFKRENKNRPREISSKVPVPVLRDVLPVKKTAPRDPRFDSLCGEYNEIAFKSAYSFVSEYRVEELKQLKEEIKTTTDPERKTQIKYLIQRMENQFREEERFKKKAAREEEEKQKIIEAKTEGKQPIFRRKSEKRMVDLIDKYEDLKKKGSLVKNIEKHRKKIVQKNRKKINSSKGEQL</sequence>
<protein>
    <recommendedName>
        <fullName evidence="6">rRNA biogenesis protein RRP36</fullName>
    </recommendedName>
</protein>
<dbReference type="GO" id="GO:0030686">
    <property type="term" value="C:90S preribosome"/>
    <property type="evidence" value="ECO:0007669"/>
    <property type="project" value="TreeGrafter"/>
</dbReference>
<comment type="similarity">
    <text evidence="2 6">Belongs to the RRP36 family.</text>
</comment>